<dbReference type="Pfam" id="PF05901">
    <property type="entry name" value="Excalibur"/>
    <property type="match status" value="1"/>
</dbReference>
<dbReference type="Proteomes" id="UP001190464">
    <property type="component" value="Chromosome"/>
</dbReference>
<feature type="domain" description="Excalibur calcium-binding" evidence="1">
    <location>
        <begin position="11"/>
        <end position="47"/>
    </location>
</feature>
<keyword evidence="3" id="KW-1185">Reference proteome</keyword>
<evidence type="ECO:0000313" key="2">
    <source>
        <dbReference type="EMBL" id="CAJ1504182.1"/>
    </source>
</evidence>
<dbReference type="EMBL" id="OY726398">
    <property type="protein sequence ID" value="CAJ1504182.1"/>
    <property type="molecule type" value="Genomic_DNA"/>
</dbReference>
<sequence>MTPVATAEVVPYRNCTEARQNGDCDIPATSDKYQSKLDRDNDGLGCEC</sequence>
<name>A0ABN9NFN7_9MYCO</name>
<gene>
    <name evidence="2" type="ORF">MU0102_002180</name>
</gene>
<evidence type="ECO:0000259" key="1">
    <source>
        <dbReference type="SMART" id="SM00894"/>
    </source>
</evidence>
<dbReference type="SMART" id="SM00894">
    <property type="entry name" value="Excalibur"/>
    <property type="match status" value="1"/>
</dbReference>
<organism evidence="2 3">
    <name type="scientific">[Mycobacterium] holstebronense</name>
    <dbReference type="NCBI Taxonomy" id="3064288"/>
    <lineage>
        <taxon>Bacteria</taxon>
        <taxon>Bacillati</taxon>
        <taxon>Actinomycetota</taxon>
        <taxon>Actinomycetes</taxon>
        <taxon>Mycobacteriales</taxon>
        <taxon>Mycobacteriaceae</taxon>
        <taxon>Mycolicibacterium</taxon>
    </lineage>
</organism>
<dbReference type="InterPro" id="IPR008613">
    <property type="entry name" value="Excalibur_Ca-bd_domain"/>
</dbReference>
<reference evidence="2 3" key="1">
    <citation type="submission" date="2023-08" db="EMBL/GenBank/DDBJ databases">
        <authorList>
            <person name="Folkvardsen B D."/>
            <person name="Norman A."/>
        </authorList>
    </citation>
    <scope>NUCLEOTIDE SEQUENCE [LARGE SCALE GENOMIC DNA]</scope>
    <source>
        <strain evidence="2 3">Mu0102</strain>
    </source>
</reference>
<proteinExistence type="predicted"/>
<accession>A0ABN9NFN7</accession>
<evidence type="ECO:0000313" key="3">
    <source>
        <dbReference type="Proteomes" id="UP001190464"/>
    </source>
</evidence>
<protein>
    <submittedName>
        <fullName evidence="2">Excalibur calcium-binding domain-containing protein</fullName>
    </submittedName>
</protein>